<comment type="caution">
    <text evidence="2">The sequence shown here is derived from an EMBL/GenBank/DDBJ whole genome shotgun (WGS) entry which is preliminary data.</text>
</comment>
<dbReference type="InterPro" id="IPR036249">
    <property type="entry name" value="Thioredoxin-like_sf"/>
</dbReference>
<evidence type="ECO:0000313" key="2">
    <source>
        <dbReference type="EMBL" id="RPE12039.1"/>
    </source>
</evidence>
<keyword evidence="3" id="KW-1185">Reference proteome</keyword>
<evidence type="ECO:0000259" key="1">
    <source>
        <dbReference type="PROSITE" id="PS51352"/>
    </source>
</evidence>
<dbReference type="InterPro" id="IPR013766">
    <property type="entry name" value="Thioredoxin_domain"/>
</dbReference>
<dbReference type="GO" id="GO:0016491">
    <property type="term" value="F:oxidoreductase activity"/>
    <property type="evidence" value="ECO:0007669"/>
    <property type="project" value="InterPro"/>
</dbReference>
<dbReference type="PROSITE" id="PS51352">
    <property type="entry name" value="THIOREDOXIN_2"/>
    <property type="match status" value="1"/>
</dbReference>
<dbReference type="Proteomes" id="UP000278351">
    <property type="component" value="Unassembled WGS sequence"/>
</dbReference>
<dbReference type="InterPro" id="IPR013740">
    <property type="entry name" value="Redoxin"/>
</dbReference>
<sequence>MADTPRPIDIGEKMPNIVMGSFYNYGTPMDSEKEPNKLSSFYKNRVLIIDFWGPYCSYCVASMRRTDSLRKIYKEDLEIIMVTESSGHTVDSFFKKRPDLRSLQIPMIIGDSLLGVKMFPHQGKPHVVWIDSKGTVFAITGGNYITAENIEAAISGRSFRFVRKVDSMNFDVAKELDRGNENNFIYRSILEKSDLSTPGAIYAEPIFPAHVLNPKVRRILVNKASIKELYLIAAFKRKYSIFNPYIYSMELSDSTRYINPMQHKEEFKKFGYDLLEDWMSDNMYTYELILPESVLYLAFYENMLSDLNRVFSVTGKMEYRPTPCYVIRQGSTVLMRTSGGESRFIHTPRKTKFDYFDGIQNKKISELVEMLNLNNLGKPIVDKTGIDYPVDLEISLNMMKPDIGEIRSELSKYGLLIEEEIIPFEVLVIKEKH</sequence>
<organism evidence="2 3">
    <name type="scientific">Chitinophaga lutea</name>
    <dbReference type="NCBI Taxonomy" id="2488634"/>
    <lineage>
        <taxon>Bacteria</taxon>
        <taxon>Pseudomonadati</taxon>
        <taxon>Bacteroidota</taxon>
        <taxon>Chitinophagia</taxon>
        <taxon>Chitinophagales</taxon>
        <taxon>Chitinophagaceae</taxon>
        <taxon>Chitinophaga</taxon>
    </lineage>
</organism>
<name>A0A3N4PYS6_9BACT</name>
<dbReference type="AlphaFoldDB" id="A0A3N4PYS6"/>
<dbReference type="Gene3D" id="3.40.30.10">
    <property type="entry name" value="Glutaredoxin"/>
    <property type="match status" value="1"/>
</dbReference>
<accession>A0A3N4PYS6</accession>
<dbReference type="Pfam" id="PF08534">
    <property type="entry name" value="Redoxin"/>
    <property type="match status" value="1"/>
</dbReference>
<feature type="domain" description="Thioredoxin" evidence="1">
    <location>
        <begin position="8"/>
        <end position="159"/>
    </location>
</feature>
<dbReference type="SUPFAM" id="SSF52833">
    <property type="entry name" value="Thioredoxin-like"/>
    <property type="match status" value="1"/>
</dbReference>
<reference evidence="2 3" key="1">
    <citation type="submission" date="2018-11" db="EMBL/GenBank/DDBJ databases">
        <title>Chitinophaga lutea sp.nov., isolate from arsenic contaminated soil.</title>
        <authorList>
            <person name="Zong Y."/>
        </authorList>
    </citation>
    <scope>NUCLEOTIDE SEQUENCE [LARGE SCALE GENOMIC DNA]</scope>
    <source>
        <strain evidence="2 3">ZY74</strain>
    </source>
</reference>
<dbReference type="EMBL" id="RPDH01000001">
    <property type="protein sequence ID" value="RPE12039.1"/>
    <property type="molecule type" value="Genomic_DNA"/>
</dbReference>
<evidence type="ECO:0000313" key="3">
    <source>
        <dbReference type="Proteomes" id="UP000278351"/>
    </source>
</evidence>
<proteinExistence type="predicted"/>
<protein>
    <recommendedName>
        <fullName evidence="1">Thioredoxin domain-containing protein</fullName>
    </recommendedName>
</protein>
<gene>
    <name evidence="2" type="ORF">EGT74_00335</name>
</gene>